<dbReference type="OrthoDB" id="259935at2759"/>
<dbReference type="Pfam" id="PF01207">
    <property type="entry name" value="Dus"/>
    <property type="match status" value="1"/>
</dbReference>
<dbReference type="RefSeq" id="XP_013020493.1">
    <property type="nucleotide sequence ID" value="XM_013165039.1"/>
</dbReference>
<accession>S9QWR7</accession>
<evidence type="ECO:0000256" key="6">
    <source>
        <dbReference type="ARBA" id="ARBA00022664"/>
    </source>
</evidence>
<dbReference type="EMBL" id="KE503208">
    <property type="protein sequence ID" value="EPX70760.1"/>
    <property type="molecule type" value="Genomic_DNA"/>
</dbReference>
<evidence type="ECO:0000256" key="7">
    <source>
        <dbReference type="ARBA" id="ARBA00022694"/>
    </source>
</evidence>
<dbReference type="SUPFAM" id="SSF51395">
    <property type="entry name" value="FMN-linked oxidoreductases"/>
    <property type="match status" value="1"/>
</dbReference>
<comment type="similarity">
    <text evidence="17">Belongs to the dus family. Dus3 subfamily.</text>
</comment>
<keyword evidence="9 17" id="KW-0521">NADP</keyword>
<gene>
    <name evidence="20" type="ORF">SOCG_04197</name>
</gene>
<dbReference type="GO" id="GO:0106414">
    <property type="term" value="F:mRNA dihydrouridine synthase activity"/>
    <property type="evidence" value="ECO:0007669"/>
    <property type="project" value="RHEA"/>
</dbReference>
<dbReference type="Proteomes" id="UP000016088">
    <property type="component" value="Unassembled WGS sequence"/>
</dbReference>
<keyword evidence="16 17" id="KW-0479">Metal-binding</keyword>
<evidence type="ECO:0000256" key="4">
    <source>
        <dbReference type="ARBA" id="ARBA00022630"/>
    </source>
</evidence>
<dbReference type="AlphaFoldDB" id="S9QWR7"/>
<dbReference type="PANTHER" id="PTHR45846:SF1">
    <property type="entry name" value="TRNA-DIHYDROURIDINE(47) SYNTHASE [NAD(P)(+)]-LIKE"/>
    <property type="match status" value="1"/>
</dbReference>
<evidence type="ECO:0000256" key="9">
    <source>
        <dbReference type="ARBA" id="ARBA00022857"/>
    </source>
</evidence>
<keyword evidence="10 17" id="KW-0560">Oxidoreductase</keyword>
<evidence type="ECO:0000256" key="17">
    <source>
        <dbReference type="RuleBase" id="RU291113"/>
    </source>
</evidence>
<comment type="catalytic activity">
    <reaction evidence="13">
        <text>a 5,6-dihydrouridine in mRNA + NAD(+) = a uridine in mRNA + NADH + H(+)</text>
        <dbReference type="Rhea" id="RHEA:69851"/>
        <dbReference type="Rhea" id="RHEA-COMP:14658"/>
        <dbReference type="Rhea" id="RHEA-COMP:17789"/>
        <dbReference type="ChEBI" id="CHEBI:15378"/>
        <dbReference type="ChEBI" id="CHEBI:57540"/>
        <dbReference type="ChEBI" id="CHEBI:57945"/>
        <dbReference type="ChEBI" id="CHEBI:65315"/>
        <dbReference type="ChEBI" id="CHEBI:74443"/>
    </reaction>
    <physiologicalReaction direction="right-to-left" evidence="13">
        <dbReference type="Rhea" id="RHEA:69853"/>
    </physiologicalReaction>
</comment>
<proteinExistence type="inferred from homology"/>
<feature type="compositionally biased region" description="Basic residues" evidence="18">
    <location>
        <begin position="24"/>
        <end position="40"/>
    </location>
</feature>
<evidence type="ECO:0000256" key="10">
    <source>
        <dbReference type="ARBA" id="ARBA00023002"/>
    </source>
</evidence>
<evidence type="ECO:0000256" key="16">
    <source>
        <dbReference type="PROSITE-ProRule" id="PRU00723"/>
    </source>
</evidence>
<feature type="compositionally biased region" description="Basic and acidic residues" evidence="18">
    <location>
        <begin position="215"/>
        <end position="236"/>
    </location>
</feature>
<evidence type="ECO:0000256" key="11">
    <source>
        <dbReference type="ARBA" id="ARBA00023027"/>
    </source>
</evidence>
<feature type="domain" description="C3H1-type" evidence="19">
    <location>
        <begin position="43"/>
        <end position="71"/>
    </location>
</feature>
<comment type="function">
    <text evidence="17">Catalyzes the synthesis of dihydrouridine, a modified base found in the D-loop of most tRNAs. Specifically modifies U47 in cytoplasmic tRNAs.</text>
</comment>
<dbReference type="Gene3D" id="3.20.20.70">
    <property type="entry name" value="Aldolase class I"/>
    <property type="match status" value="1"/>
</dbReference>
<reference evidence="20 21" key="1">
    <citation type="journal article" date="2011" name="Science">
        <title>Comparative functional genomics of the fission yeasts.</title>
        <authorList>
            <person name="Rhind N."/>
            <person name="Chen Z."/>
            <person name="Yassour M."/>
            <person name="Thompson D.A."/>
            <person name="Haas B.J."/>
            <person name="Habib N."/>
            <person name="Wapinski I."/>
            <person name="Roy S."/>
            <person name="Lin M.F."/>
            <person name="Heiman D.I."/>
            <person name="Young S.K."/>
            <person name="Furuya K."/>
            <person name="Guo Y."/>
            <person name="Pidoux A."/>
            <person name="Chen H.M."/>
            <person name="Robbertse B."/>
            <person name="Goldberg J.M."/>
            <person name="Aoki K."/>
            <person name="Bayne E.H."/>
            <person name="Berlin A.M."/>
            <person name="Desjardins C.A."/>
            <person name="Dobbs E."/>
            <person name="Dukaj L."/>
            <person name="Fan L."/>
            <person name="FitzGerald M.G."/>
            <person name="French C."/>
            <person name="Gujja S."/>
            <person name="Hansen K."/>
            <person name="Keifenheim D."/>
            <person name="Levin J.Z."/>
            <person name="Mosher R.A."/>
            <person name="Mueller C.A."/>
            <person name="Pfiffner J."/>
            <person name="Priest M."/>
            <person name="Russ C."/>
            <person name="Smialowska A."/>
            <person name="Swoboda P."/>
            <person name="Sykes S.M."/>
            <person name="Vaughn M."/>
            <person name="Vengrova S."/>
            <person name="Yoder R."/>
            <person name="Zeng Q."/>
            <person name="Allshire R."/>
            <person name="Baulcombe D."/>
            <person name="Birren B.W."/>
            <person name="Brown W."/>
            <person name="Ekwall K."/>
            <person name="Kellis M."/>
            <person name="Leatherwood J."/>
            <person name="Levin H."/>
            <person name="Margalit H."/>
            <person name="Martienssen R."/>
            <person name="Nieduszynski C.A."/>
            <person name="Spatafora J.W."/>
            <person name="Friedman N."/>
            <person name="Dalgaard J.Z."/>
            <person name="Baumann P."/>
            <person name="Niki H."/>
            <person name="Regev A."/>
            <person name="Nusbaum C."/>
        </authorList>
    </citation>
    <scope>NUCLEOTIDE SEQUENCE [LARGE SCALE GENOMIC DNA]</scope>
    <source>
        <strain evidence="21">yFS286</strain>
    </source>
</reference>
<comment type="cofactor">
    <cofactor evidence="1 17">
        <name>FMN</name>
        <dbReference type="ChEBI" id="CHEBI:58210"/>
    </cofactor>
</comment>
<dbReference type="GO" id="GO:0008270">
    <property type="term" value="F:zinc ion binding"/>
    <property type="evidence" value="ECO:0007669"/>
    <property type="project" value="UniProtKB-KW"/>
</dbReference>
<dbReference type="InterPro" id="IPR035587">
    <property type="entry name" value="DUS-like_FMN-bd"/>
</dbReference>
<dbReference type="GO" id="GO:0003723">
    <property type="term" value="F:RNA binding"/>
    <property type="evidence" value="ECO:0007669"/>
    <property type="project" value="TreeGrafter"/>
</dbReference>
<evidence type="ECO:0000256" key="3">
    <source>
        <dbReference type="ARBA" id="ARBA00022143"/>
    </source>
</evidence>
<organism evidence="20 21">
    <name type="scientific">Schizosaccharomyces octosporus (strain yFS286)</name>
    <name type="common">Fission yeast</name>
    <name type="synonym">Octosporomyces octosporus</name>
    <dbReference type="NCBI Taxonomy" id="483514"/>
    <lineage>
        <taxon>Eukaryota</taxon>
        <taxon>Fungi</taxon>
        <taxon>Dikarya</taxon>
        <taxon>Ascomycota</taxon>
        <taxon>Taphrinomycotina</taxon>
        <taxon>Schizosaccharomycetes</taxon>
        <taxon>Schizosaccharomycetales</taxon>
        <taxon>Schizosaccharomycetaceae</taxon>
        <taxon>Schizosaccharomyces</taxon>
    </lineage>
</organism>
<dbReference type="eggNOG" id="KOG2333">
    <property type="taxonomic scope" value="Eukaryota"/>
</dbReference>
<evidence type="ECO:0000256" key="12">
    <source>
        <dbReference type="ARBA" id="ARBA00048266"/>
    </source>
</evidence>
<comment type="catalytic activity">
    <reaction evidence="12">
        <text>5,6-dihydrouridine(47) in tRNA + NAD(+) = uridine(47) in tRNA + NADH + H(+)</text>
        <dbReference type="Rhea" id="RHEA:53364"/>
        <dbReference type="Rhea" id="RHEA-COMP:13539"/>
        <dbReference type="Rhea" id="RHEA-COMP:13540"/>
        <dbReference type="ChEBI" id="CHEBI:15378"/>
        <dbReference type="ChEBI" id="CHEBI:57540"/>
        <dbReference type="ChEBI" id="CHEBI:57945"/>
        <dbReference type="ChEBI" id="CHEBI:65315"/>
        <dbReference type="ChEBI" id="CHEBI:74443"/>
        <dbReference type="EC" id="1.3.1.89"/>
    </reaction>
    <physiologicalReaction direction="right-to-left" evidence="12">
        <dbReference type="Rhea" id="RHEA:53366"/>
    </physiologicalReaction>
</comment>
<sequence length="634" mass="71587">MSDPHSGVAPIREEFLAKPEQAEKKRKTKERGQNKKRSKVSVREDNALCPAISVGKECPFQNNCKFGHDVEVYLSQKEPDLGEKCVNFETYGVCPAGYKCRWLSGHVKVNEDGKHELVKKPDSKFGLTMLNAVDKTVQKKLRTKQLDLSKAERMISIVLGEEKPQANNQNTQDSVSSETSGKSDRIPDQAFPDNNDSKNNGKKDEPKPQASETPQKQDEDKGDKKVSMEEIHKQARSDVLLPTLRPQEKRRIDWRGRKILAPLTTVGNPPFRRLCGSLGADTFYTEMAMCHPLMQGHQPEWALVRGINTEREMMPSGRKGILGIQLACSKLWQGVKTAQVISENCDGVDFLDLNCGCPIDLVFRQGAGSSLLESPSRLIRNLQGIDAISGTIPTTVKLRTGNREDHPVVNRLLSRIHQETNTSAAVLHGRSRQQRYSKLANWEYVKDCASNVRGLNEGIDDLPEGSLRTQPMAFIGNGDCYSWEDWYEGMDTGVDTIMVARGALVKPWIFEEIDARQYIDKSSTQRLEILQEYCNNGLQYWGSDAQGINTTRRFFLEFMSFFHRYTPIALYEVARPRLNQRPPLYNARDEMEGMLASTNVNDWVKLSERFLGPTPSKFNFTPKHKSNSVEEAEG</sequence>
<evidence type="ECO:0000256" key="8">
    <source>
        <dbReference type="ARBA" id="ARBA00022771"/>
    </source>
</evidence>
<evidence type="ECO:0000256" key="1">
    <source>
        <dbReference type="ARBA" id="ARBA00001917"/>
    </source>
</evidence>
<keyword evidence="16 17" id="KW-0862">Zinc</keyword>
<evidence type="ECO:0000259" key="19">
    <source>
        <dbReference type="PROSITE" id="PS50103"/>
    </source>
</evidence>
<keyword evidence="21" id="KW-1185">Reference proteome</keyword>
<protein>
    <recommendedName>
        <fullName evidence="3 17">tRNA-dihydrouridine(47) synthase [NAD(P)(+)]</fullName>
        <ecNumber evidence="2 17">1.3.1.89</ecNumber>
    </recommendedName>
    <alternativeName>
        <fullName evidence="17">tRNA-dihydrouridine synthase 3</fullName>
    </alternativeName>
</protein>
<evidence type="ECO:0000256" key="15">
    <source>
        <dbReference type="ARBA" id="ARBA00049513"/>
    </source>
</evidence>
<dbReference type="EC" id="1.3.1.89" evidence="2 17"/>
<dbReference type="HOGENOM" id="CLU_013299_7_0_1"/>
<keyword evidence="4 17" id="KW-0285">Flavoprotein</keyword>
<dbReference type="InterPro" id="IPR000571">
    <property type="entry name" value="Znf_CCCH"/>
</dbReference>
<dbReference type="PROSITE" id="PS50103">
    <property type="entry name" value="ZF_C3H1"/>
    <property type="match status" value="1"/>
</dbReference>
<dbReference type="GO" id="GO:0006397">
    <property type="term" value="P:mRNA processing"/>
    <property type="evidence" value="ECO:0007669"/>
    <property type="project" value="UniProtKB-KW"/>
</dbReference>
<dbReference type="PROSITE" id="PS01136">
    <property type="entry name" value="UPF0034"/>
    <property type="match status" value="1"/>
</dbReference>
<dbReference type="InterPro" id="IPR018517">
    <property type="entry name" value="tRNA_hU_synthase_CS"/>
</dbReference>
<evidence type="ECO:0000256" key="5">
    <source>
        <dbReference type="ARBA" id="ARBA00022643"/>
    </source>
</evidence>
<comment type="catalytic activity">
    <reaction evidence="14">
        <text>a 5,6-dihydrouridine in mRNA + NADP(+) = a uridine in mRNA + NADPH + H(+)</text>
        <dbReference type="Rhea" id="RHEA:69855"/>
        <dbReference type="Rhea" id="RHEA-COMP:14658"/>
        <dbReference type="Rhea" id="RHEA-COMP:17789"/>
        <dbReference type="ChEBI" id="CHEBI:15378"/>
        <dbReference type="ChEBI" id="CHEBI:57783"/>
        <dbReference type="ChEBI" id="CHEBI:58349"/>
        <dbReference type="ChEBI" id="CHEBI:65315"/>
        <dbReference type="ChEBI" id="CHEBI:74443"/>
    </reaction>
    <physiologicalReaction direction="right-to-left" evidence="14">
        <dbReference type="Rhea" id="RHEA:69857"/>
    </physiologicalReaction>
</comment>
<name>S9QWR7_SCHOY</name>
<keyword evidence="7 17" id="KW-0819">tRNA processing</keyword>
<evidence type="ECO:0000313" key="20">
    <source>
        <dbReference type="EMBL" id="EPX70760.1"/>
    </source>
</evidence>
<evidence type="ECO:0000256" key="2">
    <source>
        <dbReference type="ARBA" id="ARBA00012376"/>
    </source>
</evidence>
<dbReference type="Gene3D" id="4.10.1000.10">
    <property type="entry name" value="Zinc finger, CCCH-type"/>
    <property type="match status" value="1"/>
</dbReference>
<dbReference type="GO" id="GO:0050660">
    <property type="term" value="F:flavin adenine dinucleotide binding"/>
    <property type="evidence" value="ECO:0007669"/>
    <property type="project" value="UniProtKB-UniRule"/>
</dbReference>
<evidence type="ECO:0000256" key="18">
    <source>
        <dbReference type="SAM" id="MobiDB-lite"/>
    </source>
</evidence>
<dbReference type="OMA" id="WSYIAEC"/>
<evidence type="ECO:0000256" key="13">
    <source>
        <dbReference type="ARBA" id="ARBA00048342"/>
    </source>
</evidence>
<feature type="region of interest" description="Disordered" evidence="18">
    <location>
        <begin position="159"/>
        <end position="241"/>
    </location>
</feature>
<dbReference type="GO" id="GO:0034399">
    <property type="term" value="C:nuclear periphery"/>
    <property type="evidence" value="ECO:0007669"/>
    <property type="project" value="EnsemblFungi"/>
</dbReference>
<evidence type="ECO:0000313" key="21">
    <source>
        <dbReference type="Proteomes" id="UP000016088"/>
    </source>
</evidence>
<feature type="compositionally biased region" description="Polar residues" evidence="18">
    <location>
        <begin position="165"/>
        <end position="180"/>
    </location>
</feature>
<dbReference type="CDD" id="cd02801">
    <property type="entry name" value="DUS_like_FMN"/>
    <property type="match status" value="1"/>
</dbReference>
<feature type="zinc finger region" description="C3H1-type" evidence="16">
    <location>
        <begin position="43"/>
        <end position="71"/>
    </location>
</feature>
<keyword evidence="5 17" id="KW-0288">FMN</keyword>
<keyword evidence="8 16" id="KW-0863">Zinc-finger</keyword>
<dbReference type="VEuPathDB" id="FungiDB:SOCG_04197"/>
<keyword evidence="6" id="KW-0507">mRNA processing</keyword>
<evidence type="ECO:0000256" key="14">
    <source>
        <dbReference type="ARBA" id="ARBA00049447"/>
    </source>
</evidence>
<dbReference type="InterPro" id="IPR013785">
    <property type="entry name" value="Aldolase_TIM"/>
</dbReference>
<dbReference type="Pfam" id="PF25585">
    <property type="entry name" value="zf-CCCH_DUS3L"/>
    <property type="match status" value="2"/>
</dbReference>
<dbReference type="PANTHER" id="PTHR45846">
    <property type="entry name" value="TRNA-DIHYDROURIDINE(47) SYNTHASE [NAD(P)(+)]-LIKE"/>
    <property type="match status" value="1"/>
</dbReference>
<dbReference type="GO" id="GO:0102265">
    <property type="term" value="F:tRNA-dihydrouridine47 synthase activity"/>
    <property type="evidence" value="ECO:0007669"/>
    <property type="project" value="UniProtKB-EC"/>
</dbReference>
<dbReference type="GeneID" id="25033161"/>
<keyword evidence="11 17" id="KW-0520">NAD</keyword>
<feature type="region of interest" description="Disordered" evidence="18">
    <location>
        <begin position="1"/>
        <end position="41"/>
    </location>
</feature>
<comment type="catalytic activity">
    <reaction evidence="15">
        <text>5,6-dihydrouridine(47) in tRNA + NADP(+) = uridine(47) in tRNA + NADPH + H(+)</text>
        <dbReference type="Rhea" id="RHEA:53360"/>
        <dbReference type="Rhea" id="RHEA-COMP:13539"/>
        <dbReference type="Rhea" id="RHEA-COMP:13540"/>
        <dbReference type="ChEBI" id="CHEBI:15378"/>
        <dbReference type="ChEBI" id="CHEBI:57783"/>
        <dbReference type="ChEBI" id="CHEBI:58349"/>
        <dbReference type="ChEBI" id="CHEBI:65315"/>
        <dbReference type="ChEBI" id="CHEBI:74443"/>
        <dbReference type="EC" id="1.3.1.89"/>
    </reaction>
    <physiologicalReaction direction="right-to-left" evidence="15">
        <dbReference type="Rhea" id="RHEA:53362"/>
    </physiologicalReaction>
</comment>
<feature type="compositionally biased region" description="Basic and acidic residues" evidence="18">
    <location>
        <begin position="11"/>
        <end position="23"/>
    </location>
</feature>
<feature type="compositionally biased region" description="Basic and acidic residues" evidence="18">
    <location>
        <begin position="195"/>
        <end position="207"/>
    </location>
</feature>